<feature type="compositionally biased region" description="Polar residues" evidence="1">
    <location>
        <begin position="8"/>
        <end position="19"/>
    </location>
</feature>
<evidence type="ECO:0000313" key="3">
    <source>
        <dbReference type="Proteomes" id="UP000747399"/>
    </source>
</evidence>
<sequence>MCCPFAIPSTTQPISSRQNRPAAPAHRQAEFSLRRPRALGLTRDVENLIQNALHSTLRAIPQAMPKSNTPTPAAATSTPPAAPVGPVTTSSTRRHVKMPSFDPTD</sequence>
<comment type="caution">
    <text evidence="2">The sequence shown here is derived from an EMBL/GenBank/DDBJ whole genome shotgun (WGS) entry which is preliminary data.</text>
</comment>
<dbReference type="EMBL" id="BNCO01000111">
    <property type="protein sequence ID" value="GIL68180.1"/>
    <property type="molecule type" value="Genomic_DNA"/>
</dbReference>
<protein>
    <submittedName>
        <fullName evidence="2">Uncharacterized protein</fullName>
    </submittedName>
</protein>
<evidence type="ECO:0000256" key="1">
    <source>
        <dbReference type="SAM" id="MobiDB-lite"/>
    </source>
</evidence>
<organism evidence="2 3">
    <name type="scientific">Volvox africanus</name>
    <dbReference type="NCBI Taxonomy" id="51714"/>
    <lineage>
        <taxon>Eukaryota</taxon>
        <taxon>Viridiplantae</taxon>
        <taxon>Chlorophyta</taxon>
        <taxon>core chlorophytes</taxon>
        <taxon>Chlorophyceae</taxon>
        <taxon>CS clade</taxon>
        <taxon>Chlamydomonadales</taxon>
        <taxon>Volvocaceae</taxon>
        <taxon>Volvox</taxon>
    </lineage>
</organism>
<dbReference type="Proteomes" id="UP000747399">
    <property type="component" value="Unassembled WGS sequence"/>
</dbReference>
<feature type="region of interest" description="Disordered" evidence="1">
    <location>
        <begin position="59"/>
        <end position="105"/>
    </location>
</feature>
<gene>
    <name evidence="2" type="ORF">Vafri_21449</name>
</gene>
<feature type="compositionally biased region" description="Low complexity" evidence="1">
    <location>
        <begin position="69"/>
        <end position="90"/>
    </location>
</feature>
<dbReference type="AlphaFoldDB" id="A0A8J4BTC7"/>
<proteinExistence type="predicted"/>
<name>A0A8J4BTC7_9CHLO</name>
<feature type="region of interest" description="Disordered" evidence="1">
    <location>
        <begin position="1"/>
        <end position="34"/>
    </location>
</feature>
<evidence type="ECO:0000313" key="2">
    <source>
        <dbReference type="EMBL" id="GIL68180.1"/>
    </source>
</evidence>
<keyword evidence="3" id="KW-1185">Reference proteome</keyword>
<accession>A0A8J4BTC7</accession>
<reference evidence="2" key="1">
    <citation type="journal article" date="2021" name="Proc. Natl. Acad. Sci. U.S.A.">
        <title>Three genomes in the algal genus Volvox reveal the fate of a haploid sex-determining region after a transition to homothallism.</title>
        <authorList>
            <person name="Yamamoto K."/>
            <person name="Hamaji T."/>
            <person name="Kawai-Toyooka H."/>
            <person name="Matsuzaki R."/>
            <person name="Takahashi F."/>
            <person name="Nishimura Y."/>
            <person name="Kawachi M."/>
            <person name="Noguchi H."/>
            <person name="Minakuchi Y."/>
            <person name="Umen J.G."/>
            <person name="Toyoda A."/>
            <person name="Nozaki H."/>
        </authorList>
    </citation>
    <scope>NUCLEOTIDE SEQUENCE</scope>
    <source>
        <strain evidence="2">NIES-3780</strain>
    </source>
</reference>